<dbReference type="Pfam" id="PF05222">
    <property type="entry name" value="AlaDh_PNT_N"/>
    <property type="match status" value="1"/>
</dbReference>
<dbReference type="Gene3D" id="3.40.50.720">
    <property type="entry name" value="NAD(P)-binding Rossmann-like Domain"/>
    <property type="match status" value="2"/>
</dbReference>
<dbReference type="Gene3D" id="1.10.1870.10">
    <property type="entry name" value="Domain 3, Saccharopine reductase"/>
    <property type="match status" value="1"/>
</dbReference>
<dbReference type="GO" id="GO:0033512">
    <property type="term" value="P:L-lysine catabolic process to acetyl-CoA via saccharopine"/>
    <property type="evidence" value="ECO:0007669"/>
    <property type="project" value="UniProtKB-UniPathway"/>
</dbReference>
<accession>A0A2S4VLZ5</accession>
<dbReference type="SUPFAM" id="SSF55347">
    <property type="entry name" value="Glyceraldehyde-3-phosphate dehydrogenase-like, C-terminal domain"/>
    <property type="match status" value="1"/>
</dbReference>
<keyword evidence="10" id="KW-1185">Reference proteome</keyword>
<dbReference type="UniPathway" id="UPA00868">
    <property type="reaction ID" value="UER00835"/>
</dbReference>
<feature type="domain" description="Alanine dehydrogenase/pyridine nucleotide transhydrogenase N-terminal" evidence="8">
    <location>
        <begin position="51"/>
        <end position="189"/>
    </location>
</feature>
<dbReference type="GO" id="GO:0019878">
    <property type="term" value="P:lysine biosynthetic process via aminoadipic acid"/>
    <property type="evidence" value="ECO:0007669"/>
    <property type="project" value="TreeGrafter"/>
</dbReference>
<comment type="pathway">
    <text evidence="2">Amino-acid degradation; L-lysine degradation via saccharopine pathway; glutaryl-CoA from L-lysine: step 2/6.</text>
</comment>
<feature type="domain" description="Alanine dehydrogenase/pyridine nucleotide transhydrogenase NAD(H)-binding" evidence="7">
    <location>
        <begin position="226"/>
        <end position="405"/>
    </location>
</feature>
<dbReference type="InterPro" id="IPR032095">
    <property type="entry name" value="Sacchrp_dh-like_C"/>
</dbReference>
<evidence type="ECO:0000259" key="7">
    <source>
        <dbReference type="SMART" id="SM01002"/>
    </source>
</evidence>
<evidence type="ECO:0000313" key="10">
    <source>
        <dbReference type="Proteomes" id="UP000239156"/>
    </source>
</evidence>
<dbReference type="VEuPathDB" id="FungiDB:PSHT_06097"/>
<comment type="caution">
    <text evidence="9">The sequence shown here is derived from an EMBL/GenBank/DDBJ whole genome shotgun (WGS) entry which is preliminary data.</text>
</comment>
<evidence type="ECO:0000256" key="2">
    <source>
        <dbReference type="ARBA" id="ARBA00004720"/>
    </source>
</evidence>
<dbReference type="SUPFAM" id="SSF52283">
    <property type="entry name" value="Formate/glycerate dehydrogenase catalytic domain-like"/>
    <property type="match status" value="1"/>
</dbReference>
<keyword evidence="4" id="KW-0457">Lysine biosynthesis</keyword>
<dbReference type="InterPro" id="IPR051168">
    <property type="entry name" value="AASS"/>
</dbReference>
<gene>
    <name evidence="9" type="ORF">PSTT_06017</name>
</gene>
<evidence type="ECO:0000259" key="8">
    <source>
        <dbReference type="SMART" id="SM01003"/>
    </source>
</evidence>
<dbReference type="SMART" id="SM01002">
    <property type="entry name" value="AlaDh_PNT_C"/>
    <property type="match status" value="1"/>
</dbReference>
<evidence type="ECO:0000256" key="1">
    <source>
        <dbReference type="ARBA" id="ARBA00004682"/>
    </source>
</evidence>
<comment type="pathway">
    <text evidence="1">Amino-acid degradation; L-lysine degradation via saccharopine pathway; glutaryl-CoA from L-lysine: step 1/6.</text>
</comment>
<dbReference type="Proteomes" id="UP000239156">
    <property type="component" value="Unassembled WGS sequence"/>
</dbReference>
<dbReference type="GO" id="GO:0004753">
    <property type="term" value="F:saccharopine dehydrogenase activity"/>
    <property type="evidence" value="ECO:0007669"/>
    <property type="project" value="TreeGrafter"/>
</dbReference>
<comment type="similarity">
    <text evidence="6">In the C-terminal section; belongs to the saccharopine dehydrogenase family.</text>
</comment>
<evidence type="ECO:0000313" key="9">
    <source>
        <dbReference type="EMBL" id="POW10572.1"/>
    </source>
</evidence>
<dbReference type="InterPro" id="IPR007698">
    <property type="entry name" value="AlaDH/PNT_NAD(H)-bd"/>
</dbReference>
<dbReference type="InterPro" id="IPR007886">
    <property type="entry name" value="AlaDH/PNT_N"/>
</dbReference>
<dbReference type="EMBL" id="PKSL01000045">
    <property type="protein sequence ID" value="POW10572.1"/>
    <property type="molecule type" value="Genomic_DNA"/>
</dbReference>
<evidence type="ECO:0000256" key="3">
    <source>
        <dbReference type="ARBA" id="ARBA00023002"/>
    </source>
</evidence>
<dbReference type="Pfam" id="PF16653">
    <property type="entry name" value="Sacchrp_dh_C"/>
    <property type="match status" value="1"/>
</dbReference>
<dbReference type="PANTHER" id="PTHR11133:SF23">
    <property type="entry name" value="SACCHAROPINE DEHYDROGENASE [NAD(+), L-LYSINE-FORMING]"/>
    <property type="match status" value="1"/>
</dbReference>
<dbReference type="GO" id="GO:0005737">
    <property type="term" value="C:cytoplasm"/>
    <property type="evidence" value="ECO:0007669"/>
    <property type="project" value="TreeGrafter"/>
</dbReference>
<dbReference type="Pfam" id="PF03435">
    <property type="entry name" value="Sacchrp_dh_NADP"/>
    <property type="match status" value="1"/>
</dbReference>
<evidence type="ECO:0000256" key="4">
    <source>
        <dbReference type="ARBA" id="ARBA00023154"/>
    </source>
</evidence>
<reference evidence="9" key="1">
    <citation type="submission" date="2017-12" db="EMBL/GenBank/DDBJ databases">
        <title>Gene loss provides genomic basis for host adaptation in cereal stripe rust fungi.</title>
        <authorList>
            <person name="Xia C."/>
        </authorList>
    </citation>
    <scope>NUCLEOTIDE SEQUENCE [LARGE SCALE GENOMIC DNA]</scope>
    <source>
        <strain evidence="9">93-210</strain>
    </source>
</reference>
<proteinExistence type="inferred from homology"/>
<dbReference type="Gene3D" id="3.30.360.10">
    <property type="entry name" value="Dihydrodipicolinate Reductase, domain 2"/>
    <property type="match status" value="1"/>
</dbReference>
<organism evidence="9 10">
    <name type="scientific">Puccinia striiformis</name>
    <dbReference type="NCBI Taxonomy" id="27350"/>
    <lineage>
        <taxon>Eukaryota</taxon>
        <taxon>Fungi</taxon>
        <taxon>Dikarya</taxon>
        <taxon>Basidiomycota</taxon>
        <taxon>Pucciniomycotina</taxon>
        <taxon>Pucciniomycetes</taxon>
        <taxon>Pucciniales</taxon>
        <taxon>Pucciniaceae</taxon>
        <taxon>Puccinia</taxon>
    </lineage>
</organism>
<dbReference type="InterPro" id="IPR005097">
    <property type="entry name" value="Sacchrp_dh_NADP-bd"/>
</dbReference>
<dbReference type="SMART" id="SM01003">
    <property type="entry name" value="AlaDh_PNT_N"/>
    <property type="match status" value="1"/>
</dbReference>
<sequence>MRMIRTKSVTTCSHRFNSINLSGSSSFPRRIGSVQSFHLCSKLSNGQVTLAIKAEHPNRLWERRTPLIPDHVQKLVEKFGESLSVKVESSQKRIFDDQSYAGAELVAAGGADGDVVMAIKEIPIEDLKDRRPGKPRTYLFFSHTHKGQSYNIPLLKRMVKSGDQFIDWELLVNPKLALVGAGESLSGYGLSALKKGFSTPFLNLARPYTFKSTAEFFDGLKLLRSRIVNEGYRGPMLGVVVTGSTGRVGKGIVETLDHAGIVWAENLAQFQDQMASSESSQIHHRILGYKAKLEDYIVHQSAECGQIFDRAQYNAHPEQFRSVFHETVAPWTTLLINGAYWSSGVPRLLSNDQLAHLFKQPNPRLAGVADISCDFHGGLEFVDRATTIEAPYADFKYDHNRSIMAESNGLILTNNANCHYRTSEILPSELPKDASEDFSSAIFPYITSLIQSKLSQNAVEVEQPELLHRLKNGMICGDGKLMPQHEGLTSLLADSPGPERTKPASNKIQVSGEARKVVIFGSGLVAKPAIETLLQEPNVEVIIAAKVLEEAESLSKRVSANDPSKQARMRTVQLDAASDRTGVSELVKEAHIVMRRLEAAGNPAQFLLAGKKYEISGEKLLKRRFTGVGKAMFDGKFAQGNLALEGMANRDSLGYISRYGLDTDNNQLETMLRGTLRYEGFCEVMHVLKKIGLVRKDKNFHWGKAGIPTRWDQVIEKMGEKIEEGRVSGY</sequence>
<dbReference type="AlphaFoldDB" id="A0A2S4VLZ5"/>
<name>A0A2S4VLZ5_9BASI</name>
<protein>
    <submittedName>
        <fullName evidence="9">Uncharacterized protein</fullName>
    </submittedName>
</protein>
<keyword evidence="5" id="KW-0511">Multifunctional enzyme</keyword>
<dbReference type="VEuPathDB" id="FungiDB:PSTT_06017"/>
<keyword evidence="3" id="KW-0560">Oxidoreductase</keyword>
<keyword evidence="4" id="KW-0028">Amino-acid biosynthesis</keyword>
<evidence type="ECO:0000256" key="6">
    <source>
        <dbReference type="ARBA" id="ARBA00025744"/>
    </source>
</evidence>
<dbReference type="PANTHER" id="PTHR11133">
    <property type="entry name" value="SACCHAROPINE DEHYDROGENASE"/>
    <property type="match status" value="1"/>
</dbReference>
<evidence type="ECO:0000256" key="5">
    <source>
        <dbReference type="ARBA" id="ARBA00023268"/>
    </source>
</evidence>